<sequence>MAATSSWVGDGGRTLFWKDRWLEGYRIRDEYPSLVVVVRPRYMNTRLVREGLQGAWLTDVGPDLGEVALAEFLALWTRIQRFELVEGREDALLWN</sequence>
<organism evidence="1">
    <name type="scientific">Brachypodium distachyon</name>
    <name type="common">Purple false brome</name>
    <name type="synonym">Trachynia distachya</name>
    <dbReference type="NCBI Taxonomy" id="15368"/>
    <lineage>
        <taxon>Eukaryota</taxon>
        <taxon>Viridiplantae</taxon>
        <taxon>Streptophyta</taxon>
        <taxon>Embryophyta</taxon>
        <taxon>Tracheophyta</taxon>
        <taxon>Spermatophyta</taxon>
        <taxon>Magnoliopsida</taxon>
        <taxon>Liliopsida</taxon>
        <taxon>Poales</taxon>
        <taxon>Poaceae</taxon>
        <taxon>BOP clade</taxon>
        <taxon>Pooideae</taxon>
        <taxon>Stipodae</taxon>
        <taxon>Brachypodieae</taxon>
        <taxon>Brachypodium</taxon>
    </lineage>
</organism>
<accession>A0A2K2CND6</accession>
<name>A0A2K2CND6_BRADI</name>
<evidence type="ECO:0000313" key="2">
    <source>
        <dbReference type="EnsemblPlants" id="PNT63524"/>
    </source>
</evidence>
<dbReference type="EnsemblPlants" id="PNT63524">
    <property type="protein sequence ID" value="PNT63524"/>
    <property type="gene ID" value="BRADI_4g17016v3"/>
</dbReference>
<gene>
    <name evidence="1" type="ORF">BRADI_4g17016v3</name>
</gene>
<dbReference type="Gramene" id="PNT63524">
    <property type="protein sequence ID" value="PNT63524"/>
    <property type="gene ID" value="BRADI_4g17016v3"/>
</dbReference>
<reference evidence="2" key="3">
    <citation type="submission" date="2018-08" db="UniProtKB">
        <authorList>
            <consortium name="EnsemblPlants"/>
        </authorList>
    </citation>
    <scope>IDENTIFICATION</scope>
    <source>
        <strain evidence="2">cv. Bd21</strain>
    </source>
</reference>
<keyword evidence="3" id="KW-1185">Reference proteome</keyword>
<reference evidence="1 2" key="1">
    <citation type="journal article" date="2010" name="Nature">
        <title>Genome sequencing and analysis of the model grass Brachypodium distachyon.</title>
        <authorList>
            <consortium name="International Brachypodium Initiative"/>
        </authorList>
    </citation>
    <scope>NUCLEOTIDE SEQUENCE [LARGE SCALE GENOMIC DNA]</scope>
    <source>
        <strain evidence="1 2">Bd21</strain>
    </source>
</reference>
<dbReference type="EMBL" id="CM000883">
    <property type="protein sequence ID" value="PNT63524.1"/>
    <property type="molecule type" value="Genomic_DNA"/>
</dbReference>
<dbReference type="AlphaFoldDB" id="A0A2K2CND6"/>
<proteinExistence type="predicted"/>
<reference evidence="1" key="2">
    <citation type="submission" date="2017-06" db="EMBL/GenBank/DDBJ databases">
        <title>WGS assembly of Brachypodium distachyon.</title>
        <authorList>
            <consortium name="The International Brachypodium Initiative"/>
            <person name="Lucas S."/>
            <person name="Harmon-Smith M."/>
            <person name="Lail K."/>
            <person name="Tice H."/>
            <person name="Grimwood J."/>
            <person name="Bruce D."/>
            <person name="Barry K."/>
            <person name="Shu S."/>
            <person name="Lindquist E."/>
            <person name="Wang M."/>
            <person name="Pitluck S."/>
            <person name="Vogel J.P."/>
            <person name="Garvin D.F."/>
            <person name="Mockler T.C."/>
            <person name="Schmutz J."/>
            <person name="Rokhsar D."/>
            <person name="Bevan M.W."/>
        </authorList>
    </citation>
    <scope>NUCLEOTIDE SEQUENCE</scope>
    <source>
        <strain evidence="1">Bd21</strain>
    </source>
</reference>
<dbReference type="OrthoDB" id="672571at2759"/>
<evidence type="ECO:0000313" key="1">
    <source>
        <dbReference type="EMBL" id="PNT63524.1"/>
    </source>
</evidence>
<dbReference type="InParanoid" id="A0A2K2CND6"/>
<protein>
    <submittedName>
        <fullName evidence="1 2">Uncharacterized protein</fullName>
    </submittedName>
</protein>
<dbReference type="Proteomes" id="UP000008810">
    <property type="component" value="Chromosome 4"/>
</dbReference>
<evidence type="ECO:0000313" key="3">
    <source>
        <dbReference type="Proteomes" id="UP000008810"/>
    </source>
</evidence>